<accession>A0A370KJE8</accession>
<protein>
    <submittedName>
        <fullName evidence="2">Uncharacterized protein</fullName>
    </submittedName>
</protein>
<dbReference type="Proteomes" id="UP000254939">
    <property type="component" value="Unassembled WGS sequence"/>
</dbReference>
<reference evidence="2 3" key="1">
    <citation type="submission" date="2017-03" db="EMBL/GenBank/DDBJ databases">
        <title>Genome analysis of Rhizobial strains effectives or ineffectives for nitrogen fixation isolated from bean seeds.</title>
        <authorList>
            <person name="Peralta H."/>
            <person name="Aguilar-Vera A."/>
            <person name="Mora Y."/>
            <person name="Vargas-Lagunas C."/>
            <person name="Girard L."/>
            <person name="Mora J."/>
        </authorList>
    </citation>
    <scope>NUCLEOTIDE SEQUENCE [LARGE SCALE GENOMIC DNA]</scope>
    <source>
        <strain evidence="2 3">CCGM3</strain>
    </source>
</reference>
<comment type="caution">
    <text evidence="2">The sequence shown here is derived from an EMBL/GenBank/DDBJ whole genome shotgun (WGS) entry which is preliminary data.</text>
</comment>
<evidence type="ECO:0000313" key="3">
    <source>
        <dbReference type="Proteomes" id="UP000254939"/>
    </source>
</evidence>
<proteinExistence type="predicted"/>
<feature type="region of interest" description="Disordered" evidence="1">
    <location>
        <begin position="42"/>
        <end position="66"/>
    </location>
</feature>
<sequence length="94" mass="10678">MAGGQTGGEGPNDWQVDIIAKGRAIYRDARRYIHALKDAHCHAPPGNASGQNYAAHQRHDHHDRLAKQSNLRQPIRLKRRLSENWTANLSSYRQ</sequence>
<evidence type="ECO:0000256" key="1">
    <source>
        <dbReference type="SAM" id="MobiDB-lite"/>
    </source>
</evidence>
<organism evidence="2 3">
    <name type="scientific">Rhizobium grahamii</name>
    <dbReference type="NCBI Taxonomy" id="1120045"/>
    <lineage>
        <taxon>Bacteria</taxon>
        <taxon>Pseudomonadati</taxon>
        <taxon>Pseudomonadota</taxon>
        <taxon>Alphaproteobacteria</taxon>
        <taxon>Hyphomicrobiales</taxon>
        <taxon>Rhizobiaceae</taxon>
        <taxon>Rhizobium/Agrobacterium group</taxon>
        <taxon>Rhizobium</taxon>
    </lineage>
</organism>
<dbReference type="AlphaFoldDB" id="A0A370KJE8"/>
<evidence type="ECO:0000313" key="2">
    <source>
        <dbReference type="EMBL" id="RDJ06191.1"/>
    </source>
</evidence>
<gene>
    <name evidence="2" type="ORF">B5K06_23740</name>
</gene>
<dbReference type="EMBL" id="NAAC01000030">
    <property type="protein sequence ID" value="RDJ06191.1"/>
    <property type="molecule type" value="Genomic_DNA"/>
</dbReference>
<name>A0A370KJE8_9HYPH</name>